<dbReference type="EMBL" id="MU006293">
    <property type="protein sequence ID" value="KAF2854289.1"/>
    <property type="molecule type" value="Genomic_DNA"/>
</dbReference>
<dbReference type="AlphaFoldDB" id="A0A6A7BIR3"/>
<accession>A0A6A7BIR3</accession>
<organism evidence="2 3">
    <name type="scientific">Plenodomus tracheiphilus IPT5</name>
    <dbReference type="NCBI Taxonomy" id="1408161"/>
    <lineage>
        <taxon>Eukaryota</taxon>
        <taxon>Fungi</taxon>
        <taxon>Dikarya</taxon>
        <taxon>Ascomycota</taxon>
        <taxon>Pezizomycotina</taxon>
        <taxon>Dothideomycetes</taxon>
        <taxon>Pleosporomycetidae</taxon>
        <taxon>Pleosporales</taxon>
        <taxon>Pleosporineae</taxon>
        <taxon>Leptosphaeriaceae</taxon>
        <taxon>Plenodomus</taxon>
    </lineage>
</organism>
<dbReference type="Proteomes" id="UP000799423">
    <property type="component" value="Unassembled WGS sequence"/>
</dbReference>
<proteinExistence type="predicted"/>
<dbReference type="OrthoDB" id="3800574at2759"/>
<keyword evidence="3" id="KW-1185">Reference proteome</keyword>
<name>A0A6A7BIR3_9PLEO</name>
<gene>
    <name evidence="2" type="ORF">T440DRAFT_272016</name>
</gene>
<evidence type="ECO:0000313" key="2">
    <source>
        <dbReference type="EMBL" id="KAF2854289.1"/>
    </source>
</evidence>
<sequence length="155" mass="17163">MPIHKANIKPHPASAVPMSHPSHSTIVIDPTFAVTSHPHDTLKATTLRSHHPTIQVDQTIPKASPPPRAQAAFQSPFQHFQQQQVDSAASLPPGVVDPLATQQSPLGIHGRRAYVPGQTELQKRFPGSQTDPEQRYEYLAALEKLREENERRGVR</sequence>
<evidence type="ECO:0000313" key="3">
    <source>
        <dbReference type="Proteomes" id="UP000799423"/>
    </source>
</evidence>
<reference evidence="2" key="1">
    <citation type="submission" date="2020-01" db="EMBL/GenBank/DDBJ databases">
        <authorList>
            <consortium name="DOE Joint Genome Institute"/>
            <person name="Haridas S."/>
            <person name="Albert R."/>
            <person name="Binder M."/>
            <person name="Bloem J."/>
            <person name="Labutti K."/>
            <person name="Salamov A."/>
            <person name="Andreopoulos B."/>
            <person name="Baker S.E."/>
            <person name="Barry K."/>
            <person name="Bills G."/>
            <person name="Bluhm B.H."/>
            <person name="Cannon C."/>
            <person name="Castanera R."/>
            <person name="Culley D.E."/>
            <person name="Daum C."/>
            <person name="Ezra D."/>
            <person name="Gonzalez J.B."/>
            <person name="Henrissat B."/>
            <person name="Kuo A."/>
            <person name="Liang C."/>
            <person name="Lipzen A."/>
            <person name="Lutzoni F."/>
            <person name="Magnuson J."/>
            <person name="Mondo S."/>
            <person name="Nolan M."/>
            <person name="Ohm R."/>
            <person name="Pangilinan J."/>
            <person name="Park H.-J."/>
            <person name="Ramirez L."/>
            <person name="Alfaro M."/>
            <person name="Sun H."/>
            <person name="Tritt A."/>
            <person name="Yoshinaga Y."/>
            <person name="Zwiers L.-H."/>
            <person name="Turgeon B.G."/>
            <person name="Goodwin S.B."/>
            <person name="Spatafora J.W."/>
            <person name="Crous P.W."/>
            <person name="Grigoriev I.V."/>
        </authorList>
    </citation>
    <scope>NUCLEOTIDE SEQUENCE</scope>
    <source>
        <strain evidence="2">IPT5</strain>
    </source>
</reference>
<feature type="region of interest" description="Disordered" evidence="1">
    <location>
        <begin position="1"/>
        <end position="20"/>
    </location>
</feature>
<protein>
    <submittedName>
        <fullName evidence="2">Uncharacterized protein</fullName>
    </submittedName>
</protein>
<evidence type="ECO:0000256" key="1">
    <source>
        <dbReference type="SAM" id="MobiDB-lite"/>
    </source>
</evidence>